<dbReference type="InterPro" id="IPR003646">
    <property type="entry name" value="SH3-like_bac-type"/>
</dbReference>
<name>A0A511QVQ9_9VIBR</name>
<feature type="domain" description="SH3b" evidence="2">
    <location>
        <begin position="135"/>
        <end position="196"/>
    </location>
</feature>
<keyword evidence="1" id="KW-1133">Transmembrane helix</keyword>
<dbReference type="Proteomes" id="UP000321113">
    <property type="component" value="Unassembled WGS sequence"/>
</dbReference>
<dbReference type="EMBL" id="BJXK01000012">
    <property type="protein sequence ID" value="GEM80672.1"/>
    <property type="molecule type" value="Genomic_DNA"/>
</dbReference>
<dbReference type="OrthoDB" id="5904264at2"/>
<dbReference type="Pfam" id="PF08239">
    <property type="entry name" value="SH3_3"/>
    <property type="match status" value="1"/>
</dbReference>
<evidence type="ECO:0000256" key="1">
    <source>
        <dbReference type="SAM" id="Phobius"/>
    </source>
</evidence>
<reference evidence="3 4" key="1">
    <citation type="submission" date="2019-07" db="EMBL/GenBank/DDBJ databases">
        <title>Whole genome shotgun sequence of Vibrio superstes NBRC 103154.</title>
        <authorList>
            <person name="Hosoyama A."/>
            <person name="Uohara A."/>
            <person name="Ohji S."/>
            <person name="Ichikawa N."/>
        </authorList>
    </citation>
    <scope>NUCLEOTIDE SEQUENCE [LARGE SCALE GENOMIC DNA]</scope>
    <source>
        <strain evidence="3 4">NBRC 103154</strain>
    </source>
</reference>
<dbReference type="SMART" id="SM00287">
    <property type="entry name" value="SH3b"/>
    <property type="match status" value="1"/>
</dbReference>
<dbReference type="AlphaFoldDB" id="A0A511QVQ9"/>
<dbReference type="Gene3D" id="2.30.30.40">
    <property type="entry name" value="SH3 Domains"/>
    <property type="match status" value="1"/>
</dbReference>
<keyword evidence="1" id="KW-0812">Transmembrane</keyword>
<accession>A0A511QVQ9</accession>
<comment type="caution">
    <text evidence="3">The sequence shown here is derived from an EMBL/GenBank/DDBJ whole genome shotgun (WGS) entry which is preliminary data.</text>
</comment>
<evidence type="ECO:0000259" key="2">
    <source>
        <dbReference type="SMART" id="SM00287"/>
    </source>
</evidence>
<protein>
    <recommendedName>
        <fullName evidence="2">SH3b domain-containing protein</fullName>
    </recommendedName>
</protein>
<evidence type="ECO:0000313" key="3">
    <source>
        <dbReference type="EMBL" id="GEM80672.1"/>
    </source>
</evidence>
<gene>
    <name evidence="3" type="ORF">VSU01S_29170</name>
</gene>
<feature type="transmembrane region" description="Helical" evidence="1">
    <location>
        <begin position="12"/>
        <end position="31"/>
    </location>
</feature>
<feature type="transmembrane region" description="Helical" evidence="1">
    <location>
        <begin position="38"/>
        <end position="57"/>
    </location>
</feature>
<keyword evidence="1" id="KW-0472">Membrane</keyword>
<sequence length="196" mass="21872">MFDEELEEGCGSIIGDILVGFGLFFLVIGFFKLIFAAIEAFFILLSFLFNCILWVFYKAKLISGRRSGDPTSETNDEELASYDGRSPYAHGLAALVMIVGGLSLFMGNDASNVSANEPYRVHREVVQTEPAKLPLLQAKVLATKLNARKEPHTKGKILYKLKRNQTVDVYMKQGGWWLVEVNGVRAWASAKYLQGQ</sequence>
<keyword evidence="4" id="KW-1185">Reference proteome</keyword>
<proteinExistence type="predicted"/>
<evidence type="ECO:0000313" key="4">
    <source>
        <dbReference type="Proteomes" id="UP000321113"/>
    </source>
</evidence>
<organism evidence="3 4">
    <name type="scientific">Vibrio superstes NBRC 103154</name>
    <dbReference type="NCBI Taxonomy" id="1219062"/>
    <lineage>
        <taxon>Bacteria</taxon>
        <taxon>Pseudomonadati</taxon>
        <taxon>Pseudomonadota</taxon>
        <taxon>Gammaproteobacteria</taxon>
        <taxon>Vibrionales</taxon>
        <taxon>Vibrionaceae</taxon>
        <taxon>Vibrio</taxon>
    </lineage>
</organism>
<dbReference type="RefSeq" id="WP_119010444.1">
    <property type="nucleotide sequence ID" value="NZ_BJXK01000012.1"/>
</dbReference>